<keyword evidence="3" id="KW-1185">Reference proteome</keyword>
<evidence type="ECO:0000313" key="3">
    <source>
        <dbReference type="Proteomes" id="UP001642483"/>
    </source>
</evidence>
<organism evidence="2 3">
    <name type="scientific">Clavelina lepadiformis</name>
    <name type="common">Light-bulb sea squirt</name>
    <name type="synonym">Ascidia lepadiformis</name>
    <dbReference type="NCBI Taxonomy" id="159417"/>
    <lineage>
        <taxon>Eukaryota</taxon>
        <taxon>Metazoa</taxon>
        <taxon>Chordata</taxon>
        <taxon>Tunicata</taxon>
        <taxon>Ascidiacea</taxon>
        <taxon>Aplousobranchia</taxon>
        <taxon>Clavelinidae</taxon>
        <taxon>Clavelina</taxon>
    </lineage>
</organism>
<evidence type="ECO:0000256" key="1">
    <source>
        <dbReference type="SAM" id="MobiDB-lite"/>
    </source>
</evidence>
<feature type="region of interest" description="Disordered" evidence="1">
    <location>
        <begin position="87"/>
        <end position="106"/>
    </location>
</feature>
<evidence type="ECO:0000313" key="2">
    <source>
        <dbReference type="EMBL" id="CAK8676457.1"/>
    </source>
</evidence>
<comment type="caution">
    <text evidence="2">The sequence shown here is derived from an EMBL/GenBank/DDBJ whole genome shotgun (WGS) entry which is preliminary data.</text>
</comment>
<accession>A0ABP0FDP7</accession>
<proteinExistence type="predicted"/>
<reference evidence="2 3" key="1">
    <citation type="submission" date="2024-02" db="EMBL/GenBank/DDBJ databases">
        <authorList>
            <person name="Daric V."/>
            <person name="Darras S."/>
        </authorList>
    </citation>
    <scope>NUCLEOTIDE SEQUENCE [LARGE SCALE GENOMIC DNA]</scope>
</reference>
<dbReference type="Proteomes" id="UP001642483">
    <property type="component" value="Unassembled WGS sequence"/>
</dbReference>
<sequence>MYENLDRKTNKSRCLENKPRRNYDRCQHPSFDDHESSTTVFDTKKCGFMVDVRRFRSVNVGFMRLKTTTPIPCWLLLSMVQMPRLEISTSEDSPSNQKPPADVGSHDTLHVLRRKMPKQSRFSELLGKVFRCRV</sequence>
<protein>
    <submittedName>
        <fullName evidence="2">Uncharacterized protein</fullName>
    </submittedName>
</protein>
<feature type="compositionally biased region" description="Polar residues" evidence="1">
    <location>
        <begin position="87"/>
        <end position="98"/>
    </location>
</feature>
<dbReference type="EMBL" id="CAWYQH010000035">
    <property type="protein sequence ID" value="CAK8676457.1"/>
    <property type="molecule type" value="Genomic_DNA"/>
</dbReference>
<name>A0ABP0FDP7_CLALP</name>
<gene>
    <name evidence="2" type="ORF">CVLEPA_LOCUS5928</name>
</gene>